<evidence type="ECO:0000313" key="5">
    <source>
        <dbReference type="Proteomes" id="UP000824118"/>
    </source>
</evidence>
<organism evidence="4 5">
    <name type="scientific">Candidatus Limousia pullorum</name>
    <dbReference type="NCBI Taxonomy" id="2840860"/>
    <lineage>
        <taxon>Bacteria</taxon>
        <taxon>Bacillati</taxon>
        <taxon>Bacillota</taxon>
        <taxon>Clostridia</taxon>
        <taxon>Eubacteriales</taxon>
        <taxon>Oscillospiraceae</taxon>
        <taxon>Oscillospiraceae incertae sedis</taxon>
        <taxon>Candidatus Limousia</taxon>
    </lineage>
</organism>
<feature type="signal peptide" evidence="3">
    <location>
        <begin position="1"/>
        <end position="23"/>
    </location>
</feature>
<dbReference type="PROSITE" id="PS51257">
    <property type="entry name" value="PROKAR_LIPOPROTEIN"/>
    <property type="match status" value="1"/>
</dbReference>
<feature type="transmembrane region" description="Helical" evidence="2">
    <location>
        <begin position="269"/>
        <end position="290"/>
    </location>
</feature>
<dbReference type="SUPFAM" id="SSF49384">
    <property type="entry name" value="Carbohydrate-binding domain"/>
    <property type="match status" value="1"/>
</dbReference>
<feature type="compositionally biased region" description="Basic and acidic residues" evidence="1">
    <location>
        <begin position="174"/>
        <end position="186"/>
    </location>
</feature>
<feature type="compositionally biased region" description="Low complexity" evidence="1">
    <location>
        <begin position="213"/>
        <end position="230"/>
    </location>
</feature>
<reference evidence="4" key="1">
    <citation type="submission" date="2020-10" db="EMBL/GenBank/DDBJ databases">
        <authorList>
            <person name="Gilroy R."/>
        </authorList>
    </citation>
    <scope>NUCLEOTIDE SEQUENCE</scope>
    <source>
        <strain evidence="4">ChiGjej1B1-1684</strain>
    </source>
</reference>
<keyword evidence="2" id="KW-1133">Transmembrane helix</keyword>
<evidence type="ECO:0000256" key="1">
    <source>
        <dbReference type="SAM" id="MobiDB-lite"/>
    </source>
</evidence>
<reference evidence="4" key="2">
    <citation type="journal article" date="2021" name="PeerJ">
        <title>Extensive microbial diversity within the chicken gut microbiome revealed by metagenomics and culture.</title>
        <authorList>
            <person name="Gilroy R."/>
            <person name="Ravi A."/>
            <person name="Getino M."/>
            <person name="Pursley I."/>
            <person name="Horton D.L."/>
            <person name="Alikhan N.F."/>
            <person name="Baker D."/>
            <person name="Gharbi K."/>
            <person name="Hall N."/>
            <person name="Watson M."/>
            <person name="Adriaenssens E.M."/>
            <person name="Foster-Nyarko E."/>
            <person name="Jarju S."/>
            <person name="Secka A."/>
            <person name="Antonio M."/>
            <person name="Oren A."/>
            <person name="Chaudhuri R.R."/>
            <person name="La Ragione R."/>
            <person name="Hildebrand F."/>
            <person name="Pallen M.J."/>
        </authorList>
    </citation>
    <scope>NUCLEOTIDE SEQUENCE</scope>
    <source>
        <strain evidence="4">ChiGjej1B1-1684</strain>
    </source>
</reference>
<feature type="compositionally biased region" description="Polar residues" evidence="1">
    <location>
        <begin position="235"/>
        <end position="263"/>
    </location>
</feature>
<keyword evidence="3" id="KW-0732">Signal</keyword>
<sequence>MKITKRILSVVAAVLILTVSCLTAVVSADENTLTFNDGKTANVGDTITYTFSLSDCPEPLVGIQMYIYYNPEYLQASEEYETDMTGSVINPTYVDEKGNGQVIVTASDIGGMDYSSKKTVVSVDFTVLKGGSSDITYYVTEMYTLNESSEIVPLTGYAFHQDITVNGSSVSENETPKLETDDDKFTSDQISNFVNNEEGKSDGQTTYVPSVDESATSSGEGSTTPTSTGEEVTDENGQTVTQPTDENGQPITSADENTETEQSQGGVNVVLIIVIIAAVVVVVAIILLFATKKKK</sequence>
<accession>A0A9D1LYC4</accession>
<protein>
    <recommendedName>
        <fullName evidence="6">Cohesin domain-containing protein</fullName>
    </recommendedName>
</protein>
<evidence type="ECO:0000256" key="3">
    <source>
        <dbReference type="SAM" id="SignalP"/>
    </source>
</evidence>
<feature type="region of interest" description="Disordered" evidence="1">
    <location>
        <begin position="168"/>
        <end position="187"/>
    </location>
</feature>
<feature type="region of interest" description="Disordered" evidence="1">
    <location>
        <begin position="193"/>
        <end position="263"/>
    </location>
</feature>
<dbReference type="GO" id="GO:0030246">
    <property type="term" value="F:carbohydrate binding"/>
    <property type="evidence" value="ECO:0007669"/>
    <property type="project" value="InterPro"/>
</dbReference>
<dbReference type="Gene3D" id="2.60.40.680">
    <property type="match status" value="1"/>
</dbReference>
<comment type="caution">
    <text evidence="4">The sequence shown here is derived from an EMBL/GenBank/DDBJ whole genome shotgun (WGS) entry which is preliminary data.</text>
</comment>
<keyword evidence="2" id="KW-0812">Transmembrane</keyword>
<dbReference type="EMBL" id="DVNG01000063">
    <property type="protein sequence ID" value="HIU50247.1"/>
    <property type="molecule type" value="Genomic_DNA"/>
</dbReference>
<name>A0A9D1LYC4_9FIRM</name>
<dbReference type="Proteomes" id="UP000824118">
    <property type="component" value="Unassembled WGS sequence"/>
</dbReference>
<evidence type="ECO:0000313" key="4">
    <source>
        <dbReference type="EMBL" id="HIU50247.1"/>
    </source>
</evidence>
<gene>
    <name evidence="4" type="ORF">IAD22_04465</name>
</gene>
<proteinExistence type="predicted"/>
<dbReference type="AlphaFoldDB" id="A0A9D1LYC4"/>
<keyword evidence="2" id="KW-0472">Membrane</keyword>
<feature type="chain" id="PRO_5039621421" description="Cohesin domain-containing protein" evidence="3">
    <location>
        <begin position="24"/>
        <end position="295"/>
    </location>
</feature>
<dbReference type="InterPro" id="IPR008965">
    <property type="entry name" value="CBM2/CBM3_carb-bd_dom_sf"/>
</dbReference>
<evidence type="ECO:0008006" key="6">
    <source>
        <dbReference type="Google" id="ProtNLM"/>
    </source>
</evidence>
<evidence type="ECO:0000256" key="2">
    <source>
        <dbReference type="SAM" id="Phobius"/>
    </source>
</evidence>